<gene>
    <name evidence="1" type="ORF">DI392_08670</name>
</gene>
<keyword evidence="2" id="KW-1185">Reference proteome</keyword>
<protein>
    <submittedName>
        <fullName evidence="1">Uncharacterized protein</fullName>
    </submittedName>
</protein>
<organism evidence="1 2">
    <name type="scientific">Vibrio albus</name>
    <dbReference type="NCBI Taxonomy" id="2200953"/>
    <lineage>
        <taxon>Bacteria</taxon>
        <taxon>Pseudomonadati</taxon>
        <taxon>Pseudomonadota</taxon>
        <taxon>Gammaproteobacteria</taxon>
        <taxon>Vibrionales</taxon>
        <taxon>Vibrionaceae</taxon>
        <taxon>Vibrio</taxon>
    </lineage>
</organism>
<dbReference type="EMBL" id="QFWT01000004">
    <property type="protein sequence ID" value="PWI33532.1"/>
    <property type="molecule type" value="Genomic_DNA"/>
</dbReference>
<proteinExistence type="predicted"/>
<dbReference type="AlphaFoldDB" id="A0A2U3B9R8"/>
<sequence>MFEKLLEMVFSGIVGNFSYKRVKSLLSTPQDETEENLEDIPESGVVKPLHDPHDPDIEDQFGPNVYYKRNFRTFDIVNDLYDVIGLVKSPMVHIVIEDHPSTAWHLPLVVVEDMESKEWYVFSKGRMAFEGTGGGLADSKDLLQYLINNKIRFAGWVLDYVSSEKLSHGCRTWPELRDKCIPLIAYNKNQYFSKYVVDVIGELSKTDK</sequence>
<accession>A0A2U3B9R8</accession>
<evidence type="ECO:0000313" key="2">
    <source>
        <dbReference type="Proteomes" id="UP000245362"/>
    </source>
</evidence>
<reference evidence="1 2" key="1">
    <citation type="submission" date="2018-05" db="EMBL/GenBank/DDBJ databases">
        <title>Vibrio limimaris sp. nov., isolated from marine sediment.</title>
        <authorList>
            <person name="Li C.-M."/>
        </authorList>
    </citation>
    <scope>NUCLEOTIDE SEQUENCE [LARGE SCALE GENOMIC DNA]</scope>
    <source>
        <strain evidence="1 2">E4404</strain>
    </source>
</reference>
<name>A0A2U3B9R8_9VIBR</name>
<dbReference type="OrthoDB" id="7059174at2"/>
<evidence type="ECO:0000313" key="1">
    <source>
        <dbReference type="EMBL" id="PWI33532.1"/>
    </source>
</evidence>
<dbReference type="RefSeq" id="WP_109319523.1">
    <property type="nucleotide sequence ID" value="NZ_QFWT01000004.1"/>
</dbReference>
<dbReference type="Proteomes" id="UP000245362">
    <property type="component" value="Unassembled WGS sequence"/>
</dbReference>
<comment type="caution">
    <text evidence="1">The sequence shown here is derived from an EMBL/GenBank/DDBJ whole genome shotgun (WGS) entry which is preliminary data.</text>
</comment>